<evidence type="ECO:0000256" key="3">
    <source>
        <dbReference type="ARBA" id="ARBA00014042"/>
    </source>
</evidence>
<comment type="function">
    <text evidence="9">Transmembrane (T) component of an energy-coupling factor (ECF) ABC-transporter complex. Unlike classic ABC transporters this ECF transporter provides the energy necessary to transport a number of different substrates.</text>
</comment>
<evidence type="ECO:0000256" key="5">
    <source>
        <dbReference type="ARBA" id="ARBA00022475"/>
    </source>
</evidence>
<gene>
    <name evidence="9" type="primary">ecfT</name>
    <name evidence="10" type="ORF">ACFQ0V_10220</name>
</gene>
<dbReference type="PANTHER" id="PTHR33514">
    <property type="entry name" value="PROTEIN ABCI12, CHLOROPLASTIC"/>
    <property type="match status" value="1"/>
</dbReference>
<feature type="transmembrane region" description="Helical" evidence="9">
    <location>
        <begin position="26"/>
        <end position="59"/>
    </location>
</feature>
<protein>
    <recommendedName>
        <fullName evidence="3 9">Energy-coupling factor transporter transmembrane protein EcfT</fullName>
        <shortName evidence="9">ECF transporter T component EcfT</shortName>
    </recommendedName>
</protein>
<evidence type="ECO:0000313" key="10">
    <source>
        <dbReference type="EMBL" id="MFD0944114.1"/>
    </source>
</evidence>
<comment type="subcellular location">
    <subcellularLocation>
        <location evidence="1 9">Cell membrane</location>
        <topology evidence="1 9">Multi-pass membrane protein</topology>
    </subcellularLocation>
</comment>
<comment type="caution">
    <text evidence="10">The sequence shown here is derived from an EMBL/GenBank/DDBJ whole genome shotgun (WGS) entry which is preliminary data.</text>
</comment>
<dbReference type="InterPro" id="IPR003339">
    <property type="entry name" value="ABC/ECF_trnsptr_transmembrane"/>
</dbReference>
<comment type="subunit">
    <text evidence="9">Forms a stable energy-coupling factor (ECF) transporter complex composed of 2 membrane-embedded substrate-binding proteins (S component), 2 ATP-binding proteins (A component) and 2 transmembrane proteins (T component).</text>
</comment>
<keyword evidence="5 9" id="KW-1003">Cell membrane</keyword>
<feature type="transmembrane region" description="Helical" evidence="9">
    <location>
        <begin position="248"/>
        <end position="265"/>
    </location>
</feature>
<evidence type="ECO:0000256" key="7">
    <source>
        <dbReference type="ARBA" id="ARBA00022989"/>
    </source>
</evidence>
<evidence type="ECO:0000256" key="6">
    <source>
        <dbReference type="ARBA" id="ARBA00022692"/>
    </source>
</evidence>
<sequence length="267" mass="30617">MLEKMIIGRYVPGTSFVHRLDPRSKLLFIFFFIFTVFLANDLLSYSLLLAFTFFAVWLTQIPFRFLFNGLKIVFYLILFTFLMHVAFTKGGEVLFSIGRFHIYEEGLKQGFFISIRFFTLIFMTTLLTLTTSPISVTDGVEKLLNPLNALKFPVHELALMMSIALRFIPTLMDETDKIVKAQVARGSDLNTGTLKERFQAVVPLLIPLFINSFKRATDLAVAMEVRGYRGGEGRTRYRQLAWQGRDTLVLLVLFAFSGVLLYLRMKG</sequence>
<evidence type="ECO:0000256" key="8">
    <source>
        <dbReference type="ARBA" id="ARBA00023136"/>
    </source>
</evidence>
<reference evidence="11" key="1">
    <citation type="journal article" date="2019" name="Int. J. Syst. Evol. Microbiol.">
        <title>The Global Catalogue of Microorganisms (GCM) 10K type strain sequencing project: providing services to taxonomists for standard genome sequencing and annotation.</title>
        <authorList>
            <consortium name="The Broad Institute Genomics Platform"/>
            <consortium name="The Broad Institute Genome Sequencing Center for Infectious Disease"/>
            <person name="Wu L."/>
            <person name="Ma J."/>
        </authorList>
    </citation>
    <scope>NUCLEOTIDE SEQUENCE [LARGE SCALE GENOMIC DNA]</scope>
    <source>
        <strain evidence="11">CCUG 63563</strain>
    </source>
</reference>
<dbReference type="Pfam" id="PF02361">
    <property type="entry name" value="CbiQ"/>
    <property type="match status" value="1"/>
</dbReference>
<comment type="similarity">
    <text evidence="2 9">Belongs to the energy-coupling factor EcfT family.</text>
</comment>
<dbReference type="EMBL" id="JBHTJF010000034">
    <property type="protein sequence ID" value="MFD0944114.1"/>
    <property type="molecule type" value="Genomic_DNA"/>
</dbReference>
<organism evidence="10 11">
    <name type="scientific">Savagea faecisuis</name>
    <dbReference type="NCBI Taxonomy" id="1274803"/>
    <lineage>
        <taxon>Bacteria</taxon>
        <taxon>Bacillati</taxon>
        <taxon>Bacillota</taxon>
        <taxon>Bacilli</taxon>
        <taxon>Bacillales</taxon>
        <taxon>Caryophanaceae</taxon>
        <taxon>Savagea</taxon>
    </lineage>
</organism>
<dbReference type="PANTHER" id="PTHR33514:SF13">
    <property type="entry name" value="PROTEIN ABCI12, CHLOROPLASTIC"/>
    <property type="match status" value="1"/>
</dbReference>
<proteinExistence type="inferred from homology"/>
<keyword evidence="4 9" id="KW-0813">Transport</keyword>
<evidence type="ECO:0000256" key="4">
    <source>
        <dbReference type="ARBA" id="ARBA00022448"/>
    </source>
</evidence>
<keyword evidence="6 9" id="KW-0812">Transmembrane</keyword>
<dbReference type="RefSeq" id="WP_381013033.1">
    <property type="nucleotide sequence ID" value="NZ_JBHTJF010000034.1"/>
</dbReference>
<feature type="transmembrane region" description="Helical" evidence="9">
    <location>
        <begin position="65"/>
        <end position="88"/>
    </location>
</feature>
<dbReference type="InterPro" id="IPR024919">
    <property type="entry name" value="EcfT"/>
</dbReference>
<dbReference type="HAMAP" id="MF_01461">
    <property type="entry name" value="EcfT"/>
    <property type="match status" value="1"/>
</dbReference>
<evidence type="ECO:0000313" key="11">
    <source>
        <dbReference type="Proteomes" id="UP001596976"/>
    </source>
</evidence>
<evidence type="ECO:0000256" key="1">
    <source>
        <dbReference type="ARBA" id="ARBA00004651"/>
    </source>
</evidence>
<keyword evidence="11" id="KW-1185">Reference proteome</keyword>
<feature type="transmembrane region" description="Helical" evidence="9">
    <location>
        <begin position="149"/>
        <end position="168"/>
    </location>
</feature>
<dbReference type="CDD" id="cd16914">
    <property type="entry name" value="EcfT"/>
    <property type="match status" value="1"/>
</dbReference>
<evidence type="ECO:0000256" key="9">
    <source>
        <dbReference type="HAMAP-Rule" id="MF_01461"/>
    </source>
</evidence>
<feature type="transmembrane region" description="Helical" evidence="9">
    <location>
        <begin position="109"/>
        <end position="129"/>
    </location>
</feature>
<evidence type="ECO:0000256" key="2">
    <source>
        <dbReference type="ARBA" id="ARBA00005660"/>
    </source>
</evidence>
<dbReference type="Proteomes" id="UP001596976">
    <property type="component" value="Unassembled WGS sequence"/>
</dbReference>
<keyword evidence="8 9" id="KW-0472">Membrane</keyword>
<accession>A0ABW3GZ06</accession>
<name>A0ABW3GZ06_9BACL</name>
<keyword evidence="7 9" id="KW-1133">Transmembrane helix</keyword>